<comment type="caution">
    <text evidence="1">The sequence shown here is derived from an EMBL/GenBank/DDBJ whole genome shotgun (WGS) entry which is preliminary data.</text>
</comment>
<dbReference type="EMBL" id="BAFC01000014">
    <property type="protein sequence ID" value="GAB37545.1"/>
    <property type="molecule type" value="Genomic_DNA"/>
</dbReference>
<evidence type="ECO:0000313" key="2">
    <source>
        <dbReference type="Proteomes" id="UP000005845"/>
    </source>
</evidence>
<name>H5TVN7_9ACTN</name>
<gene>
    <name evidence="1" type="ORF">GOSPT_014_00080</name>
</gene>
<protein>
    <recommendedName>
        <fullName evidence="3">AAA+ ATPase domain-containing protein</fullName>
    </recommendedName>
</protein>
<sequence length="355" mass="39788">MTKETKFHITRPKDSYRRESFYAGRRRLEDYCGPPTEPDADFDELKDWIEGIGPIMTPTIISLQRDIIRLMRDNGRAINGGWKWMAIDGYSKMGKTYSVIVAALLIADALVVDQPDDVVAPYHHIPVVFIGAPTAATVHARYLLDKIAIFCGFVLPTRGGLPQLIAKVRDMLERFGTLLIVVDDGHFIKRMNGGRDLTDDLKSILTEIPVTWVFVGAGLRESALLHVPSEKSPEFRGTATPSKRTPARYMAVEQLKLRMKWRPMVPERVPDDGAPPPQFSYFVTTYVSQLERIPRLRLGSLRTTGVLTELFRQSAGRPGIATDLLNEIAFEALRQPHSDVGAIAQRTLAAAHEVR</sequence>
<dbReference type="eggNOG" id="COG2842">
    <property type="taxonomic scope" value="Bacteria"/>
</dbReference>
<evidence type="ECO:0008006" key="3">
    <source>
        <dbReference type="Google" id="ProtNLM"/>
    </source>
</evidence>
<reference evidence="1 2" key="1">
    <citation type="submission" date="2012-02" db="EMBL/GenBank/DDBJ databases">
        <title>Whole genome shotgun sequence of Gordonia sputi NBRC 100414.</title>
        <authorList>
            <person name="Yoshida I."/>
            <person name="Hosoyama A."/>
            <person name="Tsuchikane K."/>
            <person name="Katsumata H."/>
            <person name="Yamazaki S."/>
            <person name="Fujita N."/>
        </authorList>
    </citation>
    <scope>NUCLEOTIDE SEQUENCE [LARGE SCALE GENOMIC DNA]</scope>
    <source>
        <strain evidence="1 2">NBRC 100414</strain>
    </source>
</reference>
<proteinExistence type="predicted"/>
<dbReference type="AlphaFoldDB" id="H5TVN7"/>
<dbReference type="Proteomes" id="UP000005845">
    <property type="component" value="Unassembled WGS sequence"/>
</dbReference>
<evidence type="ECO:0000313" key="1">
    <source>
        <dbReference type="EMBL" id="GAB37545.1"/>
    </source>
</evidence>
<keyword evidence="2" id="KW-1185">Reference proteome</keyword>
<organism evidence="1 2">
    <name type="scientific">Gordonia sputi NBRC 100414</name>
    <dbReference type="NCBI Taxonomy" id="1089453"/>
    <lineage>
        <taxon>Bacteria</taxon>
        <taxon>Bacillati</taxon>
        <taxon>Actinomycetota</taxon>
        <taxon>Actinomycetes</taxon>
        <taxon>Mycobacteriales</taxon>
        <taxon>Gordoniaceae</taxon>
        <taxon>Gordonia</taxon>
    </lineage>
</organism>
<accession>H5TVN7</accession>
<dbReference type="RefSeq" id="WP_005202341.1">
    <property type="nucleotide sequence ID" value="NZ_BAFC01000014.1"/>
</dbReference>